<accession>A0A6A3MEZ0</accession>
<name>A0A6A3MEZ0_9STRA</name>
<comment type="caution">
    <text evidence="1">The sequence shown here is derived from an EMBL/GenBank/DDBJ whole genome shotgun (WGS) entry which is preliminary data.</text>
</comment>
<organism evidence="1 2">
    <name type="scientific">Phytophthora fragariae</name>
    <dbReference type="NCBI Taxonomy" id="53985"/>
    <lineage>
        <taxon>Eukaryota</taxon>
        <taxon>Sar</taxon>
        <taxon>Stramenopiles</taxon>
        <taxon>Oomycota</taxon>
        <taxon>Peronosporomycetes</taxon>
        <taxon>Peronosporales</taxon>
        <taxon>Peronosporaceae</taxon>
        <taxon>Phytophthora</taxon>
    </lineage>
</organism>
<gene>
    <name evidence="1" type="ORF">PF011_g2376</name>
</gene>
<protein>
    <submittedName>
        <fullName evidence="1">Uncharacterized protein</fullName>
    </submittedName>
</protein>
<evidence type="ECO:0000313" key="1">
    <source>
        <dbReference type="EMBL" id="KAE9026753.1"/>
    </source>
</evidence>
<sequence>MAMPEAHVPLLWQALQENTVYDARRRRTTYNYKWVSEHSQDICGAHWSEVTVRTIPQRRLMPPKVLGKRQNQPDPILLRISSLIPDSANWSELTQADLLRTVDSDGSSVRRSNACFPASANFTQRPRLSDTLTHASMT</sequence>
<dbReference type="EMBL" id="QXFW01000071">
    <property type="protein sequence ID" value="KAE9026753.1"/>
    <property type="molecule type" value="Genomic_DNA"/>
</dbReference>
<reference evidence="1 2" key="1">
    <citation type="submission" date="2018-09" db="EMBL/GenBank/DDBJ databases">
        <title>Genomic investigation of the strawberry pathogen Phytophthora fragariae indicates pathogenicity is determined by transcriptional variation in three key races.</title>
        <authorList>
            <person name="Adams T.M."/>
            <person name="Armitage A.D."/>
            <person name="Sobczyk M.K."/>
            <person name="Bates H.J."/>
            <person name="Dunwell J.M."/>
            <person name="Nellist C.F."/>
            <person name="Harrison R.J."/>
        </authorList>
    </citation>
    <scope>NUCLEOTIDE SEQUENCE [LARGE SCALE GENOMIC DNA]</scope>
    <source>
        <strain evidence="1 2">SCRP245</strain>
    </source>
</reference>
<proteinExistence type="predicted"/>
<dbReference type="Proteomes" id="UP000460718">
    <property type="component" value="Unassembled WGS sequence"/>
</dbReference>
<dbReference type="AlphaFoldDB" id="A0A6A3MEZ0"/>
<evidence type="ECO:0000313" key="2">
    <source>
        <dbReference type="Proteomes" id="UP000460718"/>
    </source>
</evidence>